<feature type="domain" description="SMC hinge" evidence="10">
    <location>
        <begin position="586"/>
        <end position="707"/>
    </location>
</feature>
<keyword evidence="3" id="KW-0547">Nucleotide-binding</keyword>
<dbReference type="InterPro" id="IPR027417">
    <property type="entry name" value="P-loop_NTPase"/>
</dbReference>
<dbReference type="InterPro" id="IPR024704">
    <property type="entry name" value="SMC"/>
</dbReference>
<feature type="coiled-coil region" evidence="9">
    <location>
        <begin position="302"/>
        <end position="336"/>
    </location>
</feature>
<dbReference type="GO" id="GO:0016887">
    <property type="term" value="F:ATP hydrolysis activity"/>
    <property type="evidence" value="ECO:0007669"/>
    <property type="project" value="InterPro"/>
</dbReference>
<dbReference type="Proteomes" id="UP000018208">
    <property type="component" value="Unassembled WGS sequence"/>
</dbReference>
<evidence type="ECO:0000313" key="11">
    <source>
        <dbReference type="EMBL" id="EST47241.1"/>
    </source>
</evidence>
<dbReference type="GO" id="GO:0000796">
    <property type="term" value="C:condensin complex"/>
    <property type="evidence" value="ECO:0007669"/>
    <property type="project" value="TreeGrafter"/>
</dbReference>
<dbReference type="GO" id="GO:0007076">
    <property type="term" value="P:mitotic chromosome condensation"/>
    <property type="evidence" value="ECO:0007669"/>
    <property type="project" value="TreeGrafter"/>
</dbReference>
<dbReference type="PANTHER" id="PTHR18937:SF172">
    <property type="entry name" value="STRUCTURAL MAINTENANCE OF CHROMOSOMES PROTEIN"/>
    <property type="match status" value="1"/>
</dbReference>
<keyword evidence="6" id="KW-0226">DNA condensation</keyword>
<sequence length="1370" mass="158598">MLRIEELVLHNFKSWYGEHLIALNTQGLACIVGANGSGKSNIIDALLFVFGWRAKQLRQDKLVDLIHQSQYKVPFAKVQVNFSNNGQYFSIGRVIQATGSQHYEVNGIKSTLSNVTQILLDNGLDIAHNRFLILQGEVESISMMKAVGDDILSQMTTVETENLLTFQSIIQNLNIEFQPQNIYNKIAELIISDIPDNYKKLLQKIQPSSIQQSSDVGLLEFIEQVVGTQKFLPLLSQQMALMEYYSNQKQEIRISLSAAVQFRDALIDNKNDSLSKIQTVGIQITEDLSKNMYQASQSRLGLSQKQQQIVQLQQQQQELEKSINMIDNELQQQKEIQDQAQYKIQETTNDLVNITTNIKENQIGFHILEEKNHTILKELQEQLTIKSKITVDQKNIQQENLLFPQQKQLIESQIEQNIIILNSKNEQLDQLQQADVKDQNQINNIQQQMHQIEIQIQPISSQRAQQQSIQQSINKQIDQKLMQFVDLSNQTIDQMILLTRDIQYQNTDTLDIRDELFQLKQKQANVDMKKLQSQHKELNTQIANYNLQITTLNLKIKEGNQQKQEFATNNKLLSAVLDAQKQGLLSGIYGRLGSLGIIDKSLNIAAISAFGPQLDYIVVESMEQVQQCLQFIRTNNLGIASFIDLSQVKSRYSQYYKQFDNDQVLRNQNSHLFLSLVNTKENYIPAFWHVMQETIVTESVQDALIINKNNNRQKLRVVTLNGELFEKSGSLTGGGSSLNSRYKGFRQDVSQDLNITEIQKEINSIEIQKNNSDAQISQIQILLNEQDIITQKIILKNQEFMVQQYEVSCQHQKVQQKIDQIMQIGDNILFQQHQAQINPTIIQEIQQLSSVIQQNSQIWQQNLYQQQISSIIELTTYYEKQGFSNYSSLVKYTQKNDPQFLLESEESLIANIILFPNNLSQLFGQIESQKISLVIEQLKQQEKILNAQTLILQEQIDNLGNSKQYKIVRKEIQQLQQNKMDLDKHLQKLEISNMKYDQIMLQFDLEIQETNTKEKMLNEQQQQISQEQLHINQYLQQLQNSQKQLQAKKQQLLQENIQFEQQFSQVINDQKFRKEKLAQHQANKTQLNQQIFQSQDIILSSETHITNNLMLVNFLNEILTPLQEQLNYQVPLLSSHQNIEELFEYDNYIIANYTIGQSKKQTNYSLNQLKSALQQDLAILEEYIQRTDKLNNVQTIFTNISAQSDIIFNNLNELKDQRQQEFLTAFNDINQKLREIYRIFSMGGDAILELVNHFDPFEGIQFSVMPPKKAWRQIQNLSGGEKTLSSLSLIFALHQFRKNFIYVVDEIDAALDFRNVSLVANYLKEQTKECQFVIISLRNNTFEIADRLIGVYKVDNVSQNVSLDINVSDQ</sequence>
<evidence type="ECO:0000256" key="1">
    <source>
        <dbReference type="ARBA" id="ARBA00004123"/>
    </source>
</evidence>
<gene>
    <name evidence="11" type="ORF">SS50377_12751</name>
    <name evidence="12" type="ORF">SS50377_23370</name>
</gene>
<dbReference type="EMBL" id="KI546046">
    <property type="protein sequence ID" value="EST47241.1"/>
    <property type="molecule type" value="Genomic_DNA"/>
</dbReference>
<reference evidence="12" key="2">
    <citation type="submission" date="2020-12" db="EMBL/GenBank/DDBJ databases">
        <title>New Spironucleus salmonicida genome in near-complete chromosomes.</title>
        <authorList>
            <person name="Xu F."/>
            <person name="Kurt Z."/>
            <person name="Jimenez-Gonzalez A."/>
            <person name="Astvaldsson A."/>
            <person name="Andersson J.O."/>
            <person name="Svard S.G."/>
        </authorList>
    </citation>
    <scope>NUCLEOTIDE SEQUENCE</scope>
    <source>
        <strain evidence="12">ATCC 50377</strain>
    </source>
</reference>
<dbReference type="SMART" id="SM00968">
    <property type="entry name" value="SMC_hinge"/>
    <property type="match status" value="1"/>
</dbReference>
<dbReference type="PANTHER" id="PTHR18937">
    <property type="entry name" value="STRUCTURAL MAINTENANCE OF CHROMOSOMES SMC FAMILY MEMBER"/>
    <property type="match status" value="1"/>
</dbReference>
<evidence type="ECO:0000256" key="6">
    <source>
        <dbReference type="ARBA" id="ARBA00023067"/>
    </source>
</evidence>
<dbReference type="PIRSF" id="PIRSF005719">
    <property type="entry name" value="SMC"/>
    <property type="match status" value="1"/>
</dbReference>
<evidence type="ECO:0000313" key="13">
    <source>
        <dbReference type="Proteomes" id="UP000018208"/>
    </source>
</evidence>
<organism evidence="11">
    <name type="scientific">Spironucleus salmonicida</name>
    <dbReference type="NCBI Taxonomy" id="348837"/>
    <lineage>
        <taxon>Eukaryota</taxon>
        <taxon>Metamonada</taxon>
        <taxon>Diplomonadida</taxon>
        <taxon>Hexamitidae</taxon>
        <taxon>Hexamitinae</taxon>
        <taxon>Spironucleus</taxon>
    </lineage>
</organism>
<reference evidence="11 12" key="1">
    <citation type="journal article" date="2014" name="PLoS Genet.">
        <title>The Genome of Spironucleus salmonicida Highlights a Fish Pathogen Adapted to Fluctuating Environments.</title>
        <authorList>
            <person name="Xu F."/>
            <person name="Jerlstrom-Hultqvist J."/>
            <person name="Einarsson E."/>
            <person name="Astvaldsson A."/>
            <person name="Svard S.G."/>
            <person name="Andersson J.O."/>
        </authorList>
    </citation>
    <scope>NUCLEOTIDE SEQUENCE</scope>
    <source>
        <strain evidence="12">ATCC 50377</strain>
    </source>
</reference>
<evidence type="ECO:0000313" key="12">
    <source>
        <dbReference type="EMBL" id="KAH0575730.1"/>
    </source>
</evidence>
<keyword evidence="5 9" id="KW-0175">Coiled coil</keyword>
<protein>
    <recommendedName>
        <fullName evidence="8">Structural maintenance of chromosomes protein</fullName>
    </recommendedName>
</protein>
<evidence type="ECO:0000256" key="3">
    <source>
        <dbReference type="ARBA" id="ARBA00022741"/>
    </source>
</evidence>
<evidence type="ECO:0000259" key="10">
    <source>
        <dbReference type="SMART" id="SM00968"/>
    </source>
</evidence>
<dbReference type="Pfam" id="PF06470">
    <property type="entry name" value="SMC_hinge"/>
    <property type="match status" value="1"/>
</dbReference>
<evidence type="ECO:0000256" key="4">
    <source>
        <dbReference type="ARBA" id="ARBA00022840"/>
    </source>
</evidence>
<name>V6LU68_9EUKA</name>
<dbReference type="GO" id="GO:0005634">
    <property type="term" value="C:nucleus"/>
    <property type="evidence" value="ECO:0007669"/>
    <property type="project" value="UniProtKB-SubCell"/>
</dbReference>
<keyword evidence="13" id="KW-1185">Reference proteome</keyword>
<dbReference type="Gene3D" id="3.40.50.300">
    <property type="entry name" value="P-loop containing nucleotide triphosphate hydrolases"/>
    <property type="match status" value="2"/>
</dbReference>
<keyword evidence="7 8" id="KW-0539">Nucleus</keyword>
<dbReference type="Gene3D" id="3.30.70.1620">
    <property type="match status" value="1"/>
</dbReference>
<accession>V6LU68</accession>
<dbReference type="EMBL" id="AUWU02000003">
    <property type="protein sequence ID" value="KAH0575730.1"/>
    <property type="molecule type" value="Genomic_DNA"/>
</dbReference>
<feature type="coiled-coil region" evidence="9">
    <location>
        <begin position="521"/>
        <end position="555"/>
    </location>
</feature>
<dbReference type="GO" id="GO:0005524">
    <property type="term" value="F:ATP binding"/>
    <property type="evidence" value="ECO:0007669"/>
    <property type="project" value="UniProtKB-KW"/>
</dbReference>
<keyword evidence="4" id="KW-0067">ATP-binding</keyword>
<dbReference type="InterPro" id="IPR010935">
    <property type="entry name" value="SMC_hinge"/>
</dbReference>
<dbReference type="SUPFAM" id="SSF52540">
    <property type="entry name" value="P-loop containing nucleoside triphosphate hydrolases"/>
    <property type="match status" value="1"/>
</dbReference>
<proteinExistence type="inferred from homology"/>
<dbReference type="Gene3D" id="1.20.1060.20">
    <property type="match status" value="1"/>
</dbReference>
<comment type="subcellular location">
    <subcellularLocation>
        <location evidence="1 8">Nucleus</location>
    </subcellularLocation>
</comment>
<dbReference type="SUPFAM" id="SSF75553">
    <property type="entry name" value="Smc hinge domain"/>
    <property type="match status" value="1"/>
</dbReference>
<evidence type="ECO:0000256" key="7">
    <source>
        <dbReference type="ARBA" id="ARBA00023242"/>
    </source>
</evidence>
<dbReference type="InterPro" id="IPR003395">
    <property type="entry name" value="RecF/RecN/SMC_N"/>
</dbReference>
<comment type="similarity">
    <text evidence="2">Belongs to the SMC family. SMC4 subfamily.</text>
</comment>
<evidence type="ECO:0000256" key="5">
    <source>
        <dbReference type="ARBA" id="ARBA00023054"/>
    </source>
</evidence>
<evidence type="ECO:0000256" key="2">
    <source>
        <dbReference type="ARBA" id="ARBA00006005"/>
    </source>
</evidence>
<feature type="coiled-coil region" evidence="9">
    <location>
        <begin position="935"/>
        <end position="1062"/>
    </location>
</feature>
<dbReference type="InterPro" id="IPR036277">
    <property type="entry name" value="SMC_hinge_sf"/>
</dbReference>
<evidence type="ECO:0000256" key="9">
    <source>
        <dbReference type="SAM" id="Coils"/>
    </source>
</evidence>
<dbReference type="VEuPathDB" id="GiardiaDB:SS50377_23370"/>
<dbReference type="Pfam" id="PF02463">
    <property type="entry name" value="SMC_N"/>
    <property type="match status" value="1"/>
</dbReference>
<dbReference type="OrthoDB" id="5575062at2759"/>
<evidence type="ECO:0000256" key="8">
    <source>
        <dbReference type="PIRNR" id="PIRNR005719"/>
    </source>
</evidence>